<name>A0A2T8IA49_9POAL</name>
<dbReference type="EMBL" id="CM008053">
    <property type="protein sequence ID" value="PVH34545.1"/>
    <property type="molecule type" value="Genomic_DNA"/>
</dbReference>
<accession>A0A2T8IA49</accession>
<keyword evidence="1" id="KW-0812">Transmembrane</keyword>
<feature type="transmembrane region" description="Helical" evidence="1">
    <location>
        <begin position="71"/>
        <end position="104"/>
    </location>
</feature>
<dbReference type="Gramene" id="PVH34545">
    <property type="protein sequence ID" value="PVH34545"/>
    <property type="gene ID" value="PAHAL_8G244100"/>
</dbReference>
<evidence type="ECO:0000313" key="2">
    <source>
        <dbReference type="EMBL" id="PVH34545.1"/>
    </source>
</evidence>
<gene>
    <name evidence="2" type="ORF">PAHAL_8G244100</name>
</gene>
<dbReference type="AlphaFoldDB" id="A0A2T8IA49"/>
<dbReference type="Proteomes" id="UP000243499">
    <property type="component" value="Chromosome 8"/>
</dbReference>
<keyword evidence="1" id="KW-0472">Membrane</keyword>
<reference evidence="2" key="1">
    <citation type="submission" date="2018-04" db="EMBL/GenBank/DDBJ databases">
        <title>WGS assembly of Panicum hallii.</title>
        <authorList>
            <person name="Lovell J."/>
            <person name="Jenkins J."/>
            <person name="Lowry D."/>
            <person name="Mamidi S."/>
            <person name="Sreedasyam A."/>
            <person name="Weng X."/>
            <person name="Barry K."/>
            <person name="Bonette J."/>
            <person name="Campitelli B."/>
            <person name="Daum C."/>
            <person name="Gordon S."/>
            <person name="Gould B."/>
            <person name="Lipzen A."/>
            <person name="Macqueen A."/>
            <person name="Palacio-Mejia J."/>
            <person name="Plott C."/>
            <person name="Shakirov E."/>
            <person name="Shu S."/>
            <person name="Yoshinaga Y."/>
            <person name="Zane M."/>
            <person name="Rokhsar D."/>
            <person name="Grimwood J."/>
            <person name="Schmutz J."/>
            <person name="Juenger T."/>
        </authorList>
    </citation>
    <scope>NUCLEOTIDE SEQUENCE [LARGE SCALE GENOMIC DNA]</scope>
    <source>
        <strain evidence="2">FIL2</strain>
    </source>
</reference>
<sequence length="113" mass="12060">MGGFSDPLLVPNIRFANGVLGGISKLKRHVSHTFRLCFTLPARVVLYAATQRRHSRAKKTDRSIKLQTMKTRSLSLAVAATAVAAAVIFALSATVLLGAAAAVVEHTFVVSMI</sequence>
<proteinExistence type="predicted"/>
<protein>
    <submittedName>
        <fullName evidence="2">Uncharacterized protein</fullName>
    </submittedName>
</protein>
<keyword evidence="1" id="KW-1133">Transmembrane helix</keyword>
<organism evidence="2">
    <name type="scientific">Panicum hallii</name>
    <dbReference type="NCBI Taxonomy" id="206008"/>
    <lineage>
        <taxon>Eukaryota</taxon>
        <taxon>Viridiplantae</taxon>
        <taxon>Streptophyta</taxon>
        <taxon>Embryophyta</taxon>
        <taxon>Tracheophyta</taxon>
        <taxon>Spermatophyta</taxon>
        <taxon>Magnoliopsida</taxon>
        <taxon>Liliopsida</taxon>
        <taxon>Poales</taxon>
        <taxon>Poaceae</taxon>
        <taxon>PACMAD clade</taxon>
        <taxon>Panicoideae</taxon>
        <taxon>Panicodae</taxon>
        <taxon>Paniceae</taxon>
        <taxon>Panicinae</taxon>
        <taxon>Panicum</taxon>
        <taxon>Panicum sect. Panicum</taxon>
    </lineage>
</organism>
<evidence type="ECO:0000256" key="1">
    <source>
        <dbReference type="SAM" id="Phobius"/>
    </source>
</evidence>